<dbReference type="AlphaFoldDB" id="A0A0A9G436"/>
<organism evidence="1">
    <name type="scientific">Arundo donax</name>
    <name type="common">Giant reed</name>
    <name type="synonym">Donax arundinaceus</name>
    <dbReference type="NCBI Taxonomy" id="35708"/>
    <lineage>
        <taxon>Eukaryota</taxon>
        <taxon>Viridiplantae</taxon>
        <taxon>Streptophyta</taxon>
        <taxon>Embryophyta</taxon>
        <taxon>Tracheophyta</taxon>
        <taxon>Spermatophyta</taxon>
        <taxon>Magnoliopsida</taxon>
        <taxon>Liliopsida</taxon>
        <taxon>Poales</taxon>
        <taxon>Poaceae</taxon>
        <taxon>PACMAD clade</taxon>
        <taxon>Arundinoideae</taxon>
        <taxon>Arundineae</taxon>
        <taxon>Arundo</taxon>
    </lineage>
</organism>
<dbReference type="EMBL" id="GBRH01178629">
    <property type="protein sequence ID" value="JAE19267.1"/>
    <property type="molecule type" value="Transcribed_RNA"/>
</dbReference>
<proteinExistence type="predicted"/>
<sequence length="34" mass="4052">MFMQRTFSISRSMGFPEVCISIFQERLGDQRQPQ</sequence>
<accession>A0A0A9G436</accession>
<protein>
    <submittedName>
        <fullName evidence="1">Uncharacterized protein</fullName>
    </submittedName>
</protein>
<reference evidence="1" key="1">
    <citation type="submission" date="2014-09" db="EMBL/GenBank/DDBJ databases">
        <authorList>
            <person name="Magalhaes I.L.F."/>
            <person name="Oliveira U."/>
            <person name="Santos F.R."/>
            <person name="Vidigal T.H.D.A."/>
            <person name="Brescovit A.D."/>
            <person name="Santos A.J."/>
        </authorList>
    </citation>
    <scope>NUCLEOTIDE SEQUENCE</scope>
    <source>
        <tissue evidence="1">Shoot tissue taken approximately 20 cm above the soil surface</tissue>
    </source>
</reference>
<reference evidence="1" key="2">
    <citation type="journal article" date="2015" name="Data Brief">
        <title>Shoot transcriptome of the giant reed, Arundo donax.</title>
        <authorList>
            <person name="Barrero R.A."/>
            <person name="Guerrero F.D."/>
            <person name="Moolhuijzen P."/>
            <person name="Goolsby J.A."/>
            <person name="Tidwell J."/>
            <person name="Bellgard S.E."/>
            <person name="Bellgard M.I."/>
        </authorList>
    </citation>
    <scope>NUCLEOTIDE SEQUENCE</scope>
    <source>
        <tissue evidence="1">Shoot tissue taken approximately 20 cm above the soil surface</tissue>
    </source>
</reference>
<evidence type="ECO:0000313" key="1">
    <source>
        <dbReference type="EMBL" id="JAE19267.1"/>
    </source>
</evidence>
<name>A0A0A9G436_ARUDO</name>